<reference evidence="1 2" key="1">
    <citation type="journal article" date="2013" name="Nat. Commun.">
        <title>The evolution and pathogenic mechanisms of the rice sheath blight pathogen.</title>
        <authorList>
            <person name="Zheng A."/>
            <person name="Lin R."/>
            <person name="Xu L."/>
            <person name="Qin P."/>
            <person name="Tang C."/>
            <person name="Ai P."/>
            <person name="Zhang D."/>
            <person name="Liu Y."/>
            <person name="Sun Z."/>
            <person name="Feng H."/>
            <person name="Wang Y."/>
            <person name="Chen Y."/>
            <person name="Liang X."/>
            <person name="Fu R."/>
            <person name="Li Q."/>
            <person name="Zhang J."/>
            <person name="Yu X."/>
            <person name="Xie Z."/>
            <person name="Ding L."/>
            <person name="Guan P."/>
            <person name="Tang J."/>
            <person name="Liang Y."/>
            <person name="Wang S."/>
            <person name="Deng Q."/>
            <person name="Li S."/>
            <person name="Zhu J."/>
            <person name="Wang L."/>
            <person name="Liu H."/>
            <person name="Li P."/>
        </authorList>
    </citation>
    <scope>NUCLEOTIDE SEQUENCE [LARGE SCALE GENOMIC DNA]</scope>
    <source>
        <strain evidence="2">AG-1 IA</strain>
    </source>
</reference>
<accession>L8WH60</accession>
<dbReference type="AlphaFoldDB" id="L8WH60"/>
<sequence>MSSKYGASSSASTPQQKLIIAFAACGVTSLRVHPSLVLSKKESPWYIFKQLSYSHALTCSKSNSRVRICKHRDNEFDNFAYFKLQDLAKT</sequence>
<dbReference type="EMBL" id="AFRT01002584">
    <property type="protein sequence ID" value="ELU37546.1"/>
    <property type="molecule type" value="Genomic_DNA"/>
</dbReference>
<name>L8WH60_THACA</name>
<protein>
    <submittedName>
        <fullName evidence="1">Uncharacterized protein</fullName>
    </submittedName>
</protein>
<keyword evidence="2" id="KW-1185">Reference proteome</keyword>
<dbReference type="HOGENOM" id="CLU_2442385_0_0_1"/>
<gene>
    <name evidence="1" type="ORF">AG1IA_08410</name>
</gene>
<evidence type="ECO:0000313" key="2">
    <source>
        <dbReference type="Proteomes" id="UP000011668"/>
    </source>
</evidence>
<comment type="caution">
    <text evidence="1">The sequence shown here is derived from an EMBL/GenBank/DDBJ whole genome shotgun (WGS) entry which is preliminary data.</text>
</comment>
<dbReference type="Proteomes" id="UP000011668">
    <property type="component" value="Unassembled WGS sequence"/>
</dbReference>
<proteinExistence type="predicted"/>
<evidence type="ECO:0000313" key="1">
    <source>
        <dbReference type="EMBL" id="ELU37546.1"/>
    </source>
</evidence>
<organism evidence="1 2">
    <name type="scientific">Thanatephorus cucumeris (strain AG1-IA)</name>
    <name type="common">Rice sheath blight fungus</name>
    <name type="synonym">Rhizoctonia solani</name>
    <dbReference type="NCBI Taxonomy" id="983506"/>
    <lineage>
        <taxon>Eukaryota</taxon>
        <taxon>Fungi</taxon>
        <taxon>Dikarya</taxon>
        <taxon>Basidiomycota</taxon>
        <taxon>Agaricomycotina</taxon>
        <taxon>Agaricomycetes</taxon>
        <taxon>Cantharellales</taxon>
        <taxon>Ceratobasidiaceae</taxon>
        <taxon>Rhizoctonia</taxon>
        <taxon>Rhizoctonia solani AG-1</taxon>
    </lineage>
</organism>